<evidence type="ECO:0000313" key="3">
    <source>
        <dbReference type="Proteomes" id="UP000263642"/>
    </source>
</evidence>
<gene>
    <name evidence="2" type="ORF">DIT97_33535</name>
</gene>
<reference evidence="2 3" key="1">
    <citation type="journal article" date="2018" name="Nat. Biotechnol.">
        <title>A standardized bacterial taxonomy based on genome phylogeny substantially revises the tree of life.</title>
        <authorList>
            <person name="Parks D.H."/>
            <person name="Chuvochina M."/>
            <person name="Waite D.W."/>
            <person name="Rinke C."/>
            <person name="Skarshewski A."/>
            <person name="Chaumeil P.A."/>
            <person name="Hugenholtz P."/>
        </authorList>
    </citation>
    <scope>NUCLEOTIDE SEQUENCE [LARGE SCALE GENOMIC DNA]</scope>
    <source>
        <strain evidence="2">UBA9375</strain>
    </source>
</reference>
<dbReference type="Proteomes" id="UP000263642">
    <property type="component" value="Unassembled WGS sequence"/>
</dbReference>
<evidence type="ECO:0000256" key="1">
    <source>
        <dbReference type="SAM" id="Phobius"/>
    </source>
</evidence>
<dbReference type="AlphaFoldDB" id="A0A3D3RI22"/>
<keyword evidence="1" id="KW-0472">Membrane</keyword>
<sequence length="90" mass="10924">MFDSKSDLHTTLNRSVHLNFLLKFSFENVIKNRFTILDHKWLRHDDSVIQLIDIIVFKDISVYLSRFILTTLFVYFSLFNNNRRNRINPF</sequence>
<proteinExistence type="predicted"/>
<evidence type="ECO:0000313" key="2">
    <source>
        <dbReference type="EMBL" id="HCO27687.1"/>
    </source>
</evidence>
<dbReference type="EMBL" id="DQAY01000203">
    <property type="protein sequence ID" value="HCO27687.1"/>
    <property type="molecule type" value="Genomic_DNA"/>
</dbReference>
<keyword evidence="1" id="KW-1133">Transmembrane helix</keyword>
<comment type="caution">
    <text evidence="2">The sequence shown here is derived from an EMBL/GenBank/DDBJ whole genome shotgun (WGS) entry which is preliminary data.</text>
</comment>
<name>A0A3D3RI22_9PLAN</name>
<protein>
    <submittedName>
        <fullName evidence="2">Uncharacterized protein</fullName>
    </submittedName>
</protein>
<organism evidence="2 3">
    <name type="scientific">Gimesia maris</name>
    <dbReference type="NCBI Taxonomy" id="122"/>
    <lineage>
        <taxon>Bacteria</taxon>
        <taxon>Pseudomonadati</taxon>
        <taxon>Planctomycetota</taxon>
        <taxon>Planctomycetia</taxon>
        <taxon>Planctomycetales</taxon>
        <taxon>Planctomycetaceae</taxon>
        <taxon>Gimesia</taxon>
    </lineage>
</organism>
<accession>A0A3D3RI22</accession>
<keyword evidence="1" id="KW-0812">Transmembrane</keyword>
<feature type="transmembrane region" description="Helical" evidence="1">
    <location>
        <begin position="60"/>
        <end position="79"/>
    </location>
</feature>